<comment type="subcellular location">
    <subcellularLocation>
        <location evidence="1">Nucleus</location>
    </subcellularLocation>
</comment>
<evidence type="ECO:0000259" key="13">
    <source>
        <dbReference type="PROSITE" id="PS51190"/>
    </source>
</evidence>
<evidence type="ECO:0000256" key="6">
    <source>
        <dbReference type="ARBA" id="ARBA00022763"/>
    </source>
</evidence>
<dbReference type="EC" id="2.7.11.1" evidence="2"/>
<dbReference type="SMART" id="SM00146">
    <property type="entry name" value="PI3Kc"/>
    <property type="match status" value="1"/>
</dbReference>
<evidence type="ECO:0000256" key="10">
    <source>
        <dbReference type="ARBA" id="ARBA00047899"/>
    </source>
</evidence>
<dbReference type="InterPro" id="IPR003152">
    <property type="entry name" value="FATC_dom"/>
</dbReference>
<dbReference type="PROSITE" id="PS51189">
    <property type="entry name" value="FAT"/>
    <property type="match status" value="1"/>
</dbReference>
<name>F0WCD6_9STRA</name>
<dbReference type="PANTHER" id="PTHR37079">
    <property type="entry name" value="SERINE/THREONINE-PROTEIN KINASE ATM"/>
    <property type="match status" value="1"/>
</dbReference>
<comment type="catalytic activity">
    <reaction evidence="10">
        <text>L-threonyl-[protein] + ATP = O-phospho-L-threonyl-[protein] + ADP + H(+)</text>
        <dbReference type="Rhea" id="RHEA:46608"/>
        <dbReference type="Rhea" id="RHEA-COMP:11060"/>
        <dbReference type="Rhea" id="RHEA-COMP:11605"/>
        <dbReference type="ChEBI" id="CHEBI:15378"/>
        <dbReference type="ChEBI" id="CHEBI:30013"/>
        <dbReference type="ChEBI" id="CHEBI:30616"/>
        <dbReference type="ChEBI" id="CHEBI:61977"/>
        <dbReference type="ChEBI" id="CHEBI:456216"/>
        <dbReference type="EC" id="2.7.11.1"/>
    </reaction>
</comment>
<dbReference type="GO" id="GO:0005524">
    <property type="term" value="F:ATP binding"/>
    <property type="evidence" value="ECO:0007669"/>
    <property type="project" value="UniProtKB-KW"/>
</dbReference>
<dbReference type="InterPro" id="IPR011009">
    <property type="entry name" value="Kinase-like_dom_sf"/>
</dbReference>
<evidence type="ECO:0000256" key="8">
    <source>
        <dbReference type="ARBA" id="ARBA00022840"/>
    </source>
</evidence>
<dbReference type="EMBL" id="FR824102">
    <property type="protein sequence ID" value="CCA18851.1"/>
    <property type="molecule type" value="Genomic_DNA"/>
</dbReference>
<keyword evidence="8" id="KW-0067">ATP-binding</keyword>
<feature type="domain" description="FAT" evidence="12">
    <location>
        <begin position="2597"/>
        <end position="3027"/>
    </location>
</feature>
<dbReference type="InterPro" id="IPR038980">
    <property type="entry name" value="ATM_plant"/>
</dbReference>
<dbReference type="PANTHER" id="PTHR37079:SF4">
    <property type="entry name" value="SERINE_THREONINE-PROTEIN KINASE ATM"/>
    <property type="match status" value="1"/>
</dbReference>
<keyword evidence="4" id="KW-0808">Transferase</keyword>
<keyword evidence="9" id="KW-0539">Nucleus</keyword>
<feature type="domain" description="PI3K/PI4K catalytic" evidence="11">
    <location>
        <begin position="3159"/>
        <end position="3469"/>
    </location>
</feature>
<keyword evidence="7 14" id="KW-0418">Kinase</keyword>
<keyword evidence="5" id="KW-0547">Nucleotide-binding</keyword>
<sequence>MSRSAQSHDVETHDACNTDRQYTNSNPDLIWLNFKTCCNQLRFAKNLKHRNKTFCQLQNFMSSEDHRYHVQKWRGWSLLLFSVLCSVKEDAKDVFKDLDVSLMKDIGSVKPGKRKAVKIAKIAKKRIFTVPKMNYWNYLCTLLGDANVAEGPILHLDANGCDVIEALVFFAISVIQCGIRVTKASPKNEELVGCNTNQQKQKIISLITATCWQILRSIFDHRVYCNVLAQSQVVLVFELAFKALDLTDKSELTPGEPYDNSPCPIESNPLFSASQQTQVAGVLKMLYKGLCFGLDDQMVVTHIQFFQSCVEVLAATMLQAVTKLSARHWDYDLSLMMIRSTGMGIIHFIQRAWRDTSYRLRGAYLDYLLLFCESLKQYQIGLSACTGEYGSNDIDNCNLFREMNTLLMLFSHPKQLGQYMQGVDVISRAFNFSCGQEDTTGISRTGKIVPDELYIDILTLHVEKHTYKFYQCAADIYYQHDELLKRVQSKQEVNYANPELDQTTAMNDSGLSVEPPSSQFAQNLLLTKLQALFDGKTFNPHTESSTEHAMDKGIPRHLRLKSAGSYIFLISSIVCRYGDIFDCTLDGNVLVGILLQCLESKTIEALQFLALLTLLKAVGNSKYQSKIDERMQLGIWQTLLRSDLPYAATTESAVIKDSAGNLVMQLLHACFTLLSVGFITRNQNRLWKLPIFALHTKPTMNNQTTPKMQRIGGVKSTRKESGHQLSVSPFIFISQFIVQFDLYEGDDECLQTSLAPQNPGSQLQTTRERLERTILFLLDLRSKNGMEFNLQSTASGDVFLLQSAIALIALLGRSYSRQVGNPSRNLEDFMQPDYLYAISQSSSKKNGYKTQMHETNSTKWTSCGGFVPSKEEEVARQIHQEFQPVCSQDIDSHDAPLAVVIYFEQMRSPKRTATKADHLDAYLESNRDNFFPIHTPPWLLDNQHFPESSNAIVEDKAIKSKKYTNFVSDSDAQALLVHLLAWMSSRIDTIGSSMNSTHSEPLASLAQLDRTLDMAYVVFALANFDLVAVFSITEKLEHLQQQLIGLILQHLSPEVLVELVRLNDTTASSVQHVFRRLETLFLISEGPNILIPEASLQSPARSWVNELAIKLGAFLESLVTNKEKTSNALLEANVVRKPPISFGWPSQESPFMKKRKAPVYNSLIDAQLPSFDDGPGGSYLTPGKEIDLLDESTGTRRGVAQAFIRHDIHVNVRIRALRLVTILDISFSLKILREVAQELQLTPEALIALACNLYCSHPTRQVSKSHYYECSDSIKRLSLFLRLLDCAIEDIDRKNTSTSLDANEFFSKDVTIEQTASDRVLAFYYQVFLALLQCLITFEKEKKSLLHLTSESTLPVDLTNMIQKVLECTAQVCSDTKYWTLQVIQLQVFEVCFRLDPEFASEFPDHCMQHLLHPVTIVRVIASRCLQSVFYMYPSGGAQIFSTLLQVLEEEYFSINHPVKSSDEPNCNLPWKLRVTWFLLYVCGASNIDVLPNVLAVFLWSLRQLFLHPMFDNTWNINSAAHEWLQSMATLYGYPSVIDMLDTHMLQVWMQWCLKVGLDGSIERPASIVEALEAFPAHILDPVSIQKGSNVKSIAPLAKRFFLRHLSVIVPVAILMQVRASLVHQDIKFHVTGTRDIYSYIVGDDHSVMRNFDLHCVSDSKALAAVLSAFGGRLENAGQRKFLTDFAQVIIRAINDENELVAEIASDQLTYTITKITQLCVSIYFPESWISSEELSTYSTVLVPLSRGHDDRILWKTAVQKLETKFDLIPTHIIAKCLDRINLPQLYAFLWFLLLTATCDFHSTRTEPAVDCLECLIDETQSIWIEQEALSRFIMHIIFTAAHHLLSNLSTTAKHSVNSILNYHKPVDRTPIVGTSIIDTTEQLTRILLTLSEILVREAASTQTLGGRLKWMIEHICAMMQYVTETQSLTKIKANLDALVLILIQVMEVSGNALLNPSSIPSGLSTNLDKLRLLSKEVDVKNARNYEIKYGKTLPGHPDESLPGPFDIQNARDELLRDIHDAKTLLKGGIDVSTLKVDDIAVMASRLLRSLLQQRINHADQEDIEMTYLRCLQAETLGELGALDPYVFSLSTGYESEELVQWRKRMIKQPEYNGTAHQNSNLLSSMHEVMLSELIRILFQLHSANRKLLPTFATVKVLRKVMSTLCRMMCSDFGKQAYVKWKCKEPGMKSLVQQLLSYDIIIWDEECLISEFASEPPQFTWTLPPKSGFSKWITHATASLLEECSSSDAELSSLSVYSPLVALQPDLACQLFPYIFHFNLQKHSNNNQLFTKMMNGLQTIHLCHEIQDTNAHLSVDLYAVQFLLHSLNFARERQKKEFMELSKLRPGRSSYFSCGILAHLDFLSIAQASIHVKMPCSAMQYVELWIERTYGALVNLSDVTQETPGQENLNKARNILLEAYQFDATNEDALDGINEKLSISHRILSHTHGHDYAKALPLLDALLQCSHFVGIDQLDNNFESLLHCLRRLGYEYLLGACANLTARPAIVGLESGIKLKLQEYEYEKRWCQLEWDRKSDLTALTSWPDHEDDKGDREYRHQCALFYALRALVKIDTEQTFGIIKESQLAILKSAQFAVCGLEQAADSHRTLLQLQHLKEVCDVTKQLLELDKEKSSARSWQVLLAQWFKRHDRTRGDYDSLETILRLEETLLKVSLQREWSRVEKQKSNARYLQQQSVDWSSEALAIIYISLASSSRKNKRIAIATKALLFLQEMDGNHKLSFEHMIQWRFEKSKILWAQHENRSAIQTAQLVRQQIDNSADPRHMLLVNVLTKLGKWLASQRSISSHVIINEYFLRATKIADCVPNSSGSPRVLVKAYGALGNYMADMYQQVQTRVSSNEWLAGKRVAEARDQELKACLDMSESKQLESRSHIHTLAKEIEFDHKERAKVESSVDEFLIGALQNYSKALQYTYTKGELAMIFRLLSLWFSNHHKQVVNETMHLVAESIPSYKFVPLSYQIVSRIGSGPNGAGFDSRELTFERVLSELVMKLAEQHPHHILVYLIALRNSADVEGRGAVEFRVNAGDAKAQVAEEYMDKLYNSDQGELLKGLHIVSQAYVTLALFDTQEEQKTSKRIPLSKVKLQVPTQSRPHGKLVSFDHYTRYILKRDRAVNEMPAIFTYTIEPRADMDYSDIARIQSFDPIFTITETGIHRPKIIYCFGSDGRRYKQLVKGLDDTRQDLVIEQMFVTMNKFLQEDAATNKRKLRIRTYKVVPLSPISGVLEWVDSTLPWGSYLVGRTGKSCSAHERYHPHEWKHMECRNYLQNAVDKLAAYQEIEANFTPVFHHYFLETYPDPAVWYQRRLAYTKSVAVNSIVGYIVGIGDRHSQNILIHEDSAELVHIDFGVVFDQALALFTPETIPFRLTRDIVDGMGATGCDGVFTRCAEETMRLLRNKSASVITILEVFVYDPLYRWTISPLKALRLQCNRPTVSERSKSLYAMNNSPENHINQDAQGNHNDAAARALLRVKQKLEGYEDPNGNALSVEGQVKYLVQQAQDPQNLSCLFPGWAPWM</sequence>
<dbReference type="GO" id="GO:0004674">
    <property type="term" value="F:protein serine/threonine kinase activity"/>
    <property type="evidence" value="ECO:0007669"/>
    <property type="project" value="UniProtKB-KW"/>
</dbReference>
<evidence type="ECO:0000256" key="4">
    <source>
        <dbReference type="ARBA" id="ARBA00022679"/>
    </source>
</evidence>
<dbReference type="SUPFAM" id="SSF56112">
    <property type="entry name" value="Protein kinase-like (PK-like)"/>
    <property type="match status" value="1"/>
</dbReference>
<dbReference type="Gene3D" id="1.10.1070.11">
    <property type="entry name" value="Phosphatidylinositol 3-/4-kinase, catalytic domain"/>
    <property type="match status" value="1"/>
</dbReference>
<evidence type="ECO:0000256" key="1">
    <source>
        <dbReference type="ARBA" id="ARBA00004123"/>
    </source>
</evidence>
<evidence type="ECO:0000259" key="11">
    <source>
        <dbReference type="PROSITE" id="PS50290"/>
    </source>
</evidence>
<reference evidence="14" key="1">
    <citation type="journal article" date="2011" name="PLoS Biol.">
        <title>Gene gain and loss during evolution of obligate parasitism in the white rust pathogen of Arabidopsis thaliana.</title>
        <authorList>
            <person name="Kemen E."/>
            <person name="Gardiner A."/>
            <person name="Schultz-Larsen T."/>
            <person name="Kemen A.C."/>
            <person name="Balmuth A.L."/>
            <person name="Robert-Seilaniantz A."/>
            <person name="Bailey K."/>
            <person name="Holub E."/>
            <person name="Studholme D.J."/>
            <person name="Maclean D."/>
            <person name="Jones J.D."/>
        </authorList>
    </citation>
    <scope>NUCLEOTIDE SEQUENCE</scope>
</reference>
<dbReference type="InterPro" id="IPR036940">
    <property type="entry name" value="PI3/4_kinase_cat_sf"/>
</dbReference>
<feature type="domain" description="FATC" evidence="13">
    <location>
        <begin position="3498"/>
        <end position="3530"/>
    </location>
</feature>
<accession>F0WCD6</accession>
<dbReference type="GO" id="GO:0006281">
    <property type="term" value="P:DNA repair"/>
    <property type="evidence" value="ECO:0007669"/>
    <property type="project" value="InterPro"/>
</dbReference>
<dbReference type="InterPro" id="IPR044107">
    <property type="entry name" value="PIKKc_ATM"/>
</dbReference>
<dbReference type="SMART" id="SM01343">
    <property type="entry name" value="FATC"/>
    <property type="match status" value="1"/>
</dbReference>
<evidence type="ECO:0000313" key="14">
    <source>
        <dbReference type="EMBL" id="CCA18851.1"/>
    </source>
</evidence>
<dbReference type="InterPro" id="IPR018936">
    <property type="entry name" value="PI3/4_kinase_CS"/>
</dbReference>
<dbReference type="CDD" id="cd05171">
    <property type="entry name" value="PIKKc_ATM"/>
    <property type="match status" value="1"/>
</dbReference>
<reference evidence="14" key="2">
    <citation type="submission" date="2011-02" db="EMBL/GenBank/DDBJ databases">
        <authorList>
            <person name="MacLean D."/>
        </authorList>
    </citation>
    <scope>NUCLEOTIDE SEQUENCE</scope>
</reference>
<evidence type="ECO:0000256" key="3">
    <source>
        <dbReference type="ARBA" id="ARBA00022527"/>
    </source>
</evidence>
<dbReference type="Pfam" id="PF02260">
    <property type="entry name" value="FATC"/>
    <property type="match status" value="1"/>
</dbReference>
<dbReference type="PROSITE" id="PS00916">
    <property type="entry name" value="PI3_4_KINASE_2"/>
    <property type="match status" value="1"/>
</dbReference>
<dbReference type="Pfam" id="PF00454">
    <property type="entry name" value="PI3_PI4_kinase"/>
    <property type="match status" value="1"/>
</dbReference>
<proteinExistence type="predicted"/>
<dbReference type="HOGENOM" id="CLU_224745_0_0_1"/>
<dbReference type="PROSITE" id="PS51190">
    <property type="entry name" value="FATC"/>
    <property type="match status" value="1"/>
</dbReference>
<dbReference type="InterPro" id="IPR014009">
    <property type="entry name" value="PIK_FAT"/>
</dbReference>
<dbReference type="InterPro" id="IPR000403">
    <property type="entry name" value="PI3/4_kinase_cat_dom"/>
</dbReference>
<organism evidence="14">
    <name type="scientific">Albugo laibachii Nc14</name>
    <dbReference type="NCBI Taxonomy" id="890382"/>
    <lineage>
        <taxon>Eukaryota</taxon>
        <taxon>Sar</taxon>
        <taxon>Stramenopiles</taxon>
        <taxon>Oomycota</taxon>
        <taxon>Peronosporomycetes</taxon>
        <taxon>Albuginales</taxon>
        <taxon>Albuginaceae</taxon>
        <taxon>Albugo</taxon>
    </lineage>
</organism>
<dbReference type="GO" id="GO:0005634">
    <property type="term" value="C:nucleus"/>
    <property type="evidence" value="ECO:0007669"/>
    <property type="project" value="UniProtKB-SubCell"/>
</dbReference>
<protein>
    <recommendedName>
        <fullName evidence="2">non-specific serine/threonine protein kinase</fullName>
        <ecNumber evidence="2">2.7.11.1</ecNumber>
    </recommendedName>
</protein>
<evidence type="ECO:0000256" key="5">
    <source>
        <dbReference type="ARBA" id="ARBA00022741"/>
    </source>
</evidence>
<gene>
    <name evidence="14" type="primary">AlNc14C57G4316</name>
    <name evidence="14" type="ORF">ALNC14_049940</name>
</gene>
<evidence type="ECO:0000259" key="12">
    <source>
        <dbReference type="PROSITE" id="PS51189"/>
    </source>
</evidence>
<evidence type="ECO:0000256" key="2">
    <source>
        <dbReference type="ARBA" id="ARBA00012513"/>
    </source>
</evidence>
<keyword evidence="3" id="KW-0723">Serine/threonine-protein kinase</keyword>
<evidence type="ECO:0000256" key="9">
    <source>
        <dbReference type="ARBA" id="ARBA00023242"/>
    </source>
</evidence>
<dbReference type="PROSITE" id="PS50290">
    <property type="entry name" value="PI3_4_KINASE_3"/>
    <property type="match status" value="1"/>
</dbReference>
<evidence type="ECO:0000256" key="7">
    <source>
        <dbReference type="ARBA" id="ARBA00022777"/>
    </source>
</evidence>
<dbReference type="Gene3D" id="3.30.1010.10">
    <property type="entry name" value="Phosphatidylinositol 3-kinase Catalytic Subunit, Chain A, domain 4"/>
    <property type="match status" value="1"/>
</dbReference>
<keyword evidence="6" id="KW-0227">DNA damage</keyword>